<dbReference type="InterPro" id="IPR023885">
    <property type="entry name" value="4Fe4S-binding_SPASM_dom"/>
</dbReference>
<dbReference type="CDD" id="cd01335">
    <property type="entry name" value="Radical_SAM"/>
    <property type="match status" value="1"/>
</dbReference>
<accession>A0A0L6TWW7</accession>
<dbReference type="Pfam" id="PF04055">
    <property type="entry name" value="Radical_SAM"/>
    <property type="match status" value="1"/>
</dbReference>
<comment type="caution">
    <text evidence="8">The sequence shown here is derived from an EMBL/GenBank/DDBJ whole genome shotgun (WGS) entry which is preliminary data.</text>
</comment>
<evidence type="ECO:0000259" key="7">
    <source>
        <dbReference type="PROSITE" id="PS51918"/>
    </source>
</evidence>
<dbReference type="GO" id="GO:0046872">
    <property type="term" value="F:metal ion binding"/>
    <property type="evidence" value="ECO:0007669"/>
    <property type="project" value="UniProtKB-KW"/>
</dbReference>
<keyword evidence="9" id="KW-1185">Reference proteome</keyword>
<dbReference type="PROSITE" id="PS01305">
    <property type="entry name" value="MOAA_NIFB_PQQE"/>
    <property type="match status" value="1"/>
</dbReference>
<dbReference type="Proteomes" id="UP000036873">
    <property type="component" value="Unassembled WGS sequence"/>
</dbReference>
<evidence type="ECO:0000313" key="8">
    <source>
        <dbReference type="EMBL" id="KNZ40759.1"/>
    </source>
</evidence>
<evidence type="ECO:0000256" key="4">
    <source>
        <dbReference type="ARBA" id="ARBA00022723"/>
    </source>
</evidence>
<evidence type="ECO:0000256" key="6">
    <source>
        <dbReference type="ARBA" id="ARBA00023014"/>
    </source>
</evidence>
<keyword evidence="5" id="KW-0408">Iron</keyword>
<dbReference type="GO" id="GO:0051539">
    <property type="term" value="F:4 iron, 4 sulfur cluster binding"/>
    <property type="evidence" value="ECO:0007669"/>
    <property type="project" value="UniProtKB-KW"/>
</dbReference>
<dbReference type="EMBL" id="LGYO01000044">
    <property type="protein sequence ID" value="KNZ40759.1"/>
    <property type="molecule type" value="Genomic_DNA"/>
</dbReference>
<dbReference type="NCBIfam" id="TIGR03974">
    <property type="entry name" value="rSAM_six_Cys"/>
    <property type="match status" value="1"/>
</dbReference>
<dbReference type="InterPro" id="IPR047602">
    <property type="entry name" value="SPASM_CteB-like"/>
</dbReference>
<evidence type="ECO:0000256" key="1">
    <source>
        <dbReference type="ARBA" id="ARBA00001966"/>
    </source>
</evidence>
<dbReference type="PATRIC" id="fig|52689.4.peg.2679"/>
<dbReference type="InterPro" id="IPR024025">
    <property type="entry name" value="SCIFF_rSAM_maturase"/>
</dbReference>
<keyword evidence="3" id="KW-0949">S-adenosyl-L-methionine</keyword>
<protein>
    <submittedName>
        <fullName evidence="8">Radical SAM protein</fullName>
    </submittedName>
</protein>
<dbReference type="SUPFAM" id="SSF102114">
    <property type="entry name" value="Radical SAM enzymes"/>
    <property type="match status" value="1"/>
</dbReference>
<dbReference type="OrthoDB" id="9808591at2"/>
<dbReference type="InterPro" id="IPR058240">
    <property type="entry name" value="rSAM_sf"/>
</dbReference>
<evidence type="ECO:0000313" key="9">
    <source>
        <dbReference type="Proteomes" id="UP000036873"/>
    </source>
</evidence>
<dbReference type="InterPro" id="IPR000385">
    <property type="entry name" value="MoaA_NifB_PqqE_Fe-S-bd_CS"/>
</dbReference>
<feature type="domain" description="Radical SAM core" evidence="7">
    <location>
        <begin position="90"/>
        <end position="322"/>
    </location>
</feature>
<proteinExistence type="predicted"/>
<evidence type="ECO:0000256" key="2">
    <source>
        <dbReference type="ARBA" id="ARBA00022485"/>
    </source>
</evidence>
<dbReference type="PANTHER" id="PTHR43273:SF8">
    <property type="entry name" value="RADICAL SAM DOMAIN PROTEIN"/>
    <property type="match status" value="1"/>
</dbReference>
<dbReference type="STRING" id="52689.AKG39_15765"/>
<dbReference type="GO" id="GO:0016491">
    <property type="term" value="F:oxidoreductase activity"/>
    <property type="evidence" value="ECO:0007669"/>
    <property type="project" value="InterPro"/>
</dbReference>
<dbReference type="InterPro" id="IPR007197">
    <property type="entry name" value="rSAM"/>
</dbReference>
<dbReference type="SFLD" id="SFLDG01386">
    <property type="entry name" value="main_SPASM_domain-containing"/>
    <property type="match status" value="1"/>
</dbReference>
<sequence>MVHTYSLNGYNIAVDGNSGSVHLLDDLTYEILQDEKELPVIDLVVDQLQNKYDQKEIIEAFDEIKRLKSTGFLFSSIEEIENASITENINTNLKALCLHVSHDCNLRCEYCFASEGDYNSGRELMKLEVAIQAVDYLVANSGGRKIIEIDFFGGEPLMNFDVVEAVVKYGRKIEKEKNKQFYFTITTNGTLLNKHRIEFINEHMDNVVISIDGRKEIHDVVRHDCNGKGSYERIVPLAQELIAGRNGKSYFVRGTFTAKNKDFSNDVMHLADLGFKEISVEPVVGSGGDLYFTDQDIPEILKEYENLSVKYMERLKSDDQLRFYHFNIDLEEGPCLFKRVTACGAGYEYNAVSPEGKLYPCHQFVGHDEFIIGDVYSGISNVNLCDTLKENTIFKKEKCRDCWAKLYCSGGCHANAFFTSGNIREPNEVSCMLQKKRVECALMINVWQSERSIKEL</sequence>
<dbReference type="PROSITE" id="PS51918">
    <property type="entry name" value="RADICAL_SAM"/>
    <property type="match status" value="1"/>
</dbReference>
<evidence type="ECO:0000256" key="5">
    <source>
        <dbReference type="ARBA" id="ARBA00023004"/>
    </source>
</evidence>
<gene>
    <name evidence="8" type="ORF">AKG39_15765</name>
</gene>
<dbReference type="InterPro" id="IPR013785">
    <property type="entry name" value="Aldolase_TIM"/>
</dbReference>
<dbReference type="InterPro" id="IPR023867">
    <property type="entry name" value="Sulphatase_maturase_rSAM"/>
</dbReference>
<dbReference type="PANTHER" id="PTHR43273">
    <property type="entry name" value="ANAEROBIC SULFATASE-MATURATING ENZYME HOMOLOG ASLB-RELATED"/>
    <property type="match status" value="1"/>
</dbReference>
<organism evidence="8 9">
    <name type="scientific">Acetobacterium bakii</name>
    <dbReference type="NCBI Taxonomy" id="52689"/>
    <lineage>
        <taxon>Bacteria</taxon>
        <taxon>Bacillati</taxon>
        <taxon>Bacillota</taxon>
        <taxon>Clostridia</taxon>
        <taxon>Eubacteriales</taxon>
        <taxon>Eubacteriaceae</taxon>
        <taxon>Acetobacterium</taxon>
    </lineage>
</organism>
<reference evidence="9" key="1">
    <citation type="submission" date="2015-07" db="EMBL/GenBank/DDBJ databases">
        <title>Draft genome sequence of Acetobacterium bakii DSM 8293, a potential psychrophilic chemical producer through syngas fermentation.</title>
        <authorList>
            <person name="Song Y."/>
            <person name="Hwang S."/>
            <person name="Cho B.-K."/>
        </authorList>
    </citation>
    <scope>NUCLEOTIDE SEQUENCE [LARGE SCALE GENOMIC DNA]</scope>
    <source>
        <strain evidence="9">DSM 8239</strain>
    </source>
</reference>
<evidence type="ECO:0000256" key="3">
    <source>
        <dbReference type="ARBA" id="ARBA00022691"/>
    </source>
</evidence>
<keyword evidence="2" id="KW-0004">4Fe-4S</keyword>
<keyword evidence="6" id="KW-0411">Iron-sulfur</keyword>
<dbReference type="CDD" id="cd21124">
    <property type="entry name" value="SPASM_CteB-like"/>
    <property type="match status" value="1"/>
</dbReference>
<comment type="cofactor">
    <cofactor evidence="1">
        <name>[4Fe-4S] cluster</name>
        <dbReference type="ChEBI" id="CHEBI:49883"/>
    </cofactor>
</comment>
<dbReference type="Gene3D" id="3.20.20.70">
    <property type="entry name" value="Aldolase class I"/>
    <property type="match status" value="1"/>
</dbReference>
<dbReference type="NCBIfam" id="TIGR04085">
    <property type="entry name" value="rSAM_more_4Fe4S"/>
    <property type="match status" value="1"/>
</dbReference>
<dbReference type="SFLD" id="SFLDG01384">
    <property type="entry name" value="thioether_bond_formation_requi"/>
    <property type="match status" value="1"/>
</dbReference>
<dbReference type="SFLD" id="SFLDG01067">
    <property type="entry name" value="SPASM/twitch_domain_containing"/>
    <property type="match status" value="1"/>
</dbReference>
<dbReference type="SFLD" id="SFLDS00029">
    <property type="entry name" value="Radical_SAM"/>
    <property type="match status" value="1"/>
</dbReference>
<keyword evidence="4" id="KW-0479">Metal-binding</keyword>
<dbReference type="AlphaFoldDB" id="A0A0L6TWW7"/>
<dbReference type="RefSeq" id="WP_050741364.1">
    <property type="nucleotide sequence ID" value="NZ_LGYO01000044.1"/>
</dbReference>
<name>A0A0L6TWW7_9FIRM</name>